<dbReference type="EMBL" id="CP011367">
    <property type="protein sequence ID" value="AKJ95365.1"/>
    <property type="molecule type" value="Genomic_DNA"/>
</dbReference>
<accession>A0A0G3G2D4</accession>
<dbReference type="Gene3D" id="3.60.15.10">
    <property type="entry name" value="Ribonuclease Z/Hydroxyacylglutathione hydrolase-like"/>
    <property type="match status" value="1"/>
</dbReference>
<dbReference type="AlphaFoldDB" id="A0A0G3G2D4"/>
<dbReference type="SUPFAM" id="SSF56281">
    <property type="entry name" value="Metallo-hydrolase/oxidoreductase"/>
    <property type="match status" value="1"/>
</dbReference>
<organism evidence="2 3">
    <name type="scientific">Thioalkalivibrio versutus</name>
    <dbReference type="NCBI Taxonomy" id="106634"/>
    <lineage>
        <taxon>Bacteria</taxon>
        <taxon>Pseudomonadati</taxon>
        <taxon>Pseudomonadota</taxon>
        <taxon>Gammaproteobacteria</taxon>
        <taxon>Chromatiales</taxon>
        <taxon>Ectothiorhodospiraceae</taxon>
        <taxon>Thioalkalivibrio</taxon>
    </lineage>
</organism>
<dbReference type="Proteomes" id="UP000064201">
    <property type="component" value="Chromosome"/>
</dbReference>
<dbReference type="STRING" id="106634.TVD_08335"/>
<dbReference type="PANTHER" id="PTHR28283:SF1">
    <property type="entry name" value="3',5'-CYCLIC-NUCLEOTIDE PHOSPHODIESTERASE 1"/>
    <property type="match status" value="1"/>
</dbReference>
<gene>
    <name evidence="2" type="ORF">TVD_08335</name>
</gene>
<dbReference type="InterPro" id="IPR001279">
    <property type="entry name" value="Metallo-B-lactamas"/>
</dbReference>
<dbReference type="CDD" id="cd07735">
    <property type="entry name" value="class_II_PDE_MBL-fold"/>
    <property type="match status" value="1"/>
</dbReference>
<evidence type="ECO:0000313" key="2">
    <source>
        <dbReference type="EMBL" id="AKJ95365.1"/>
    </source>
</evidence>
<dbReference type="GO" id="GO:0004115">
    <property type="term" value="F:3',5'-cyclic-AMP phosphodiesterase activity"/>
    <property type="evidence" value="ECO:0007669"/>
    <property type="project" value="InterPro"/>
</dbReference>
<dbReference type="PATRIC" id="fig|106634.4.peg.1705"/>
<proteinExistence type="predicted"/>
<dbReference type="InterPro" id="IPR000396">
    <property type="entry name" value="Pdiesterase2"/>
</dbReference>
<reference evidence="2 3" key="1">
    <citation type="submission" date="2015-04" db="EMBL/GenBank/DDBJ databases">
        <title>Complete Sequence for the Genome of the Thioalkalivibrio versutus D301.</title>
        <authorList>
            <person name="Mu T."/>
            <person name="Zhou J."/>
            <person name="Xu X."/>
        </authorList>
    </citation>
    <scope>NUCLEOTIDE SEQUENCE [LARGE SCALE GENOMIC DNA]</scope>
    <source>
        <strain evidence="2 3">D301</strain>
    </source>
</reference>
<evidence type="ECO:0000313" key="3">
    <source>
        <dbReference type="Proteomes" id="UP000064201"/>
    </source>
</evidence>
<protein>
    <submittedName>
        <fullName evidence="2">3',5'-cyclic-nucleotide phosphodiesterase</fullName>
    </submittedName>
</protein>
<dbReference type="OrthoDB" id="9803916at2"/>
<dbReference type="GO" id="GO:1902660">
    <property type="term" value="P:negative regulation of glucose mediated signaling pathway"/>
    <property type="evidence" value="ECO:0007669"/>
    <property type="project" value="TreeGrafter"/>
</dbReference>
<dbReference type="InterPro" id="IPR036866">
    <property type="entry name" value="RibonucZ/Hydroxyglut_hydro"/>
</dbReference>
<feature type="domain" description="Metallo-beta-lactamase" evidence="1">
    <location>
        <begin position="19"/>
        <end position="206"/>
    </location>
</feature>
<dbReference type="KEGG" id="tvr:TVD_08335"/>
<dbReference type="GO" id="GO:0006198">
    <property type="term" value="P:cAMP catabolic process"/>
    <property type="evidence" value="ECO:0007669"/>
    <property type="project" value="InterPro"/>
</dbReference>
<sequence length="261" mass="28797">MSLSVRILGASGGIGPGRRTTSILIDNDILIDAGSGVGDLTLEELRRIRHVFLTHSHLDHIAFLPMLADMVYSPDAPPVHVHGLPATLKALCDHVFNWVIWPDFTRLPRPDQPLIRLESLQPGHSIAVEHREIQVLPARHTVPAVGYSVTNSDGAAFAFSGDTTSSHLLWPALNALPHLDLLMIETGLPDEMEGMADLAKHYTPQHLGEDLAQLQHRPRIAITHLKPGHEQAIRQQLARSPHHDGMIFLHGDERFELGAHP</sequence>
<dbReference type="Pfam" id="PF12706">
    <property type="entry name" value="Lactamase_B_2"/>
    <property type="match status" value="1"/>
</dbReference>
<dbReference type="RefSeq" id="WP_018176571.1">
    <property type="nucleotide sequence ID" value="NZ_CP011367.1"/>
</dbReference>
<name>A0A0G3G2D4_9GAMM</name>
<dbReference type="PRINTS" id="PR00388">
    <property type="entry name" value="PDIESTERASE2"/>
</dbReference>
<dbReference type="GO" id="GO:0047555">
    <property type="term" value="F:3',5'-cyclic-GMP phosphodiesterase activity"/>
    <property type="evidence" value="ECO:0007669"/>
    <property type="project" value="TreeGrafter"/>
</dbReference>
<dbReference type="PANTHER" id="PTHR28283">
    <property type="entry name" value="3',5'-CYCLIC-NUCLEOTIDE PHOSPHODIESTERASE 1"/>
    <property type="match status" value="1"/>
</dbReference>
<dbReference type="SMART" id="SM00849">
    <property type="entry name" value="Lactamase_B"/>
    <property type="match status" value="1"/>
</dbReference>
<keyword evidence="3" id="KW-1185">Reference proteome</keyword>
<evidence type="ECO:0000259" key="1">
    <source>
        <dbReference type="SMART" id="SM00849"/>
    </source>
</evidence>